<feature type="coiled-coil region" evidence="2">
    <location>
        <begin position="47"/>
        <end position="151"/>
    </location>
</feature>
<dbReference type="PANTHER" id="PTHR31088:SF6">
    <property type="entry name" value="PHAGE SHOCK PROTEIN A"/>
    <property type="match status" value="1"/>
</dbReference>
<comment type="similarity">
    <text evidence="1">Belongs to the PspA/Vipp/IM30 family.</text>
</comment>
<sequence length="236" mass="26189">MNLFRRLFKVGEAEAHNVVNKLEDPIKMTEQGIRDLKRDLQGAMTGLAEVKGVAVRLNKEADDAKRQVAEYERKAMLLLQRAQDGQLDVAQAERLATEALTQKEQVSERAANMARDAQQQQAMANQLQEKIQMLKSTIQTHENELVTLRARAKTAASTKKINQQLAQVDSSSTIAMLERMKNKVEEDEALAQAYGEVANIDNSVDSEIDRALAGSETSSAQDRLAELKAKMGINNP</sequence>
<proteinExistence type="inferred from homology"/>
<dbReference type="PANTHER" id="PTHR31088">
    <property type="entry name" value="MEMBRANE-ASSOCIATED PROTEIN VIPP1, CHLOROPLASTIC"/>
    <property type="match status" value="1"/>
</dbReference>
<evidence type="ECO:0000256" key="2">
    <source>
        <dbReference type="SAM" id="Coils"/>
    </source>
</evidence>
<dbReference type="HOGENOM" id="CLU_056466_4_0_7"/>
<dbReference type="AlphaFoldDB" id="W4LXT1"/>
<dbReference type="InterPro" id="IPR007157">
    <property type="entry name" value="PspA_VIPP1"/>
</dbReference>
<name>W4LXT1_ENTF1</name>
<keyword evidence="2" id="KW-0175">Coiled coil</keyword>
<dbReference type="Pfam" id="PF04012">
    <property type="entry name" value="PspA_IM30"/>
    <property type="match status" value="1"/>
</dbReference>
<accession>W4LXT1</accession>
<evidence type="ECO:0000313" key="4">
    <source>
        <dbReference type="Proteomes" id="UP000019141"/>
    </source>
</evidence>
<organism evidence="3 4">
    <name type="scientific">Entotheonella factor</name>
    <dbReference type="NCBI Taxonomy" id="1429438"/>
    <lineage>
        <taxon>Bacteria</taxon>
        <taxon>Pseudomonadati</taxon>
        <taxon>Nitrospinota/Tectimicrobiota group</taxon>
        <taxon>Candidatus Tectimicrobiota</taxon>
        <taxon>Candidatus Entotheonellia</taxon>
        <taxon>Candidatus Entotheonellales</taxon>
        <taxon>Candidatus Entotheonellaceae</taxon>
        <taxon>Candidatus Entotheonella</taxon>
    </lineage>
</organism>
<dbReference type="PATRIC" id="fig|1429438.4.peg.680"/>
<evidence type="ECO:0000256" key="1">
    <source>
        <dbReference type="ARBA" id="ARBA00043985"/>
    </source>
</evidence>
<dbReference type="EMBL" id="AZHW01000111">
    <property type="protein sequence ID" value="ETX02735.1"/>
    <property type="molecule type" value="Genomic_DNA"/>
</dbReference>
<gene>
    <name evidence="3" type="ORF">ETSY1_02575</name>
</gene>
<reference evidence="3 4" key="1">
    <citation type="journal article" date="2014" name="Nature">
        <title>An environmental bacterial taxon with a large and distinct metabolic repertoire.</title>
        <authorList>
            <person name="Wilson M.C."/>
            <person name="Mori T."/>
            <person name="Ruckert C."/>
            <person name="Uria A.R."/>
            <person name="Helf M.J."/>
            <person name="Takada K."/>
            <person name="Gernert C."/>
            <person name="Steffens U.A."/>
            <person name="Heycke N."/>
            <person name="Schmitt S."/>
            <person name="Rinke C."/>
            <person name="Helfrich E.J."/>
            <person name="Brachmann A.O."/>
            <person name="Gurgui C."/>
            <person name="Wakimoto T."/>
            <person name="Kracht M."/>
            <person name="Crusemann M."/>
            <person name="Hentschel U."/>
            <person name="Abe I."/>
            <person name="Matsunaga S."/>
            <person name="Kalinowski J."/>
            <person name="Takeyama H."/>
            <person name="Piel J."/>
        </authorList>
    </citation>
    <scope>NUCLEOTIDE SEQUENCE [LARGE SCALE GENOMIC DNA]</scope>
    <source>
        <strain evidence="4">TSY1</strain>
    </source>
</reference>
<dbReference type="SUPFAM" id="SSF57997">
    <property type="entry name" value="Tropomyosin"/>
    <property type="match status" value="1"/>
</dbReference>
<evidence type="ECO:0000313" key="3">
    <source>
        <dbReference type="EMBL" id="ETX02735.1"/>
    </source>
</evidence>
<dbReference type="Proteomes" id="UP000019141">
    <property type="component" value="Unassembled WGS sequence"/>
</dbReference>
<protein>
    <submittedName>
        <fullName evidence="3">Phage-shock protein</fullName>
    </submittedName>
</protein>
<keyword evidence="4" id="KW-1185">Reference proteome</keyword>
<comment type="caution">
    <text evidence="3">The sequence shown here is derived from an EMBL/GenBank/DDBJ whole genome shotgun (WGS) entry which is preliminary data.</text>
</comment>